<reference evidence="2" key="1">
    <citation type="journal article" date="2023" name="Science">
        <title>Genome structures resolve the early diversification of teleost fishes.</title>
        <authorList>
            <person name="Parey E."/>
            <person name="Louis A."/>
            <person name="Montfort J."/>
            <person name="Bouchez O."/>
            <person name="Roques C."/>
            <person name="Iampietro C."/>
            <person name="Lluch J."/>
            <person name="Castinel A."/>
            <person name="Donnadieu C."/>
            <person name="Desvignes T."/>
            <person name="Floi Bucao C."/>
            <person name="Jouanno E."/>
            <person name="Wen M."/>
            <person name="Mejri S."/>
            <person name="Dirks R."/>
            <person name="Jansen H."/>
            <person name="Henkel C."/>
            <person name="Chen W.J."/>
            <person name="Zahm M."/>
            <person name="Cabau C."/>
            <person name="Klopp C."/>
            <person name="Thompson A.W."/>
            <person name="Robinson-Rechavi M."/>
            <person name="Braasch I."/>
            <person name="Lecointre G."/>
            <person name="Bobe J."/>
            <person name="Postlethwait J.H."/>
            <person name="Berthelot C."/>
            <person name="Roest Crollius H."/>
            <person name="Guiguen Y."/>
        </authorList>
    </citation>
    <scope>NUCLEOTIDE SEQUENCE</scope>
    <source>
        <strain evidence="2">WJC10195</strain>
    </source>
</reference>
<dbReference type="PROSITE" id="PS51257">
    <property type="entry name" value="PROKAR_LIPOPROTEIN"/>
    <property type="match status" value="1"/>
</dbReference>
<name>A0A9Q1FPI6_SYNKA</name>
<accession>A0A9Q1FPI6</accession>
<dbReference type="Proteomes" id="UP001152622">
    <property type="component" value="Chromosome 4"/>
</dbReference>
<sequence length="149" mass="15537">MRPPQPPPPVLQPAAASCTLTHKTPPPTLYCGGWAQSALAIAAQLSENTHYCLETAYSKASTAHQHTCLNNVRLGATEGPVLAKVLEPSPGFSRAVSTGGRVTERTSAPDSLVPSVMSTREGRGASCHASRCGRAKRSGSSATARIVIF</sequence>
<evidence type="ECO:0000313" key="3">
    <source>
        <dbReference type="Proteomes" id="UP001152622"/>
    </source>
</evidence>
<organism evidence="2 3">
    <name type="scientific">Synaphobranchus kaupii</name>
    <name type="common">Kaup's arrowtooth eel</name>
    <dbReference type="NCBI Taxonomy" id="118154"/>
    <lineage>
        <taxon>Eukaryota</taxon>
        <taxon>Metazoa</taxon>
        <taxon>Chordata</taxon>
        <taxon>Craniata</taxon>
        <taxon>Vertebrata</taxon>
        <taxon>Euteleostomi</taxon>
        <taxon>Actinopterygii</taxon>
        <taxon>Neopterygii</taxon>
        <taxon>Teleostei</taxon>
        <taxon>Anguilliformes</taxon>
        <taxon>Synaphobranchidae</taxon>
        <taxon>Synaphobranchus</taxon>
    </lineage>
</organism>
<protein>
    <submittedName>
        <fullName evidence="2">Uncharacterized protein</fullName>
    </submittedName>
</protein>
<proteinExistence type="predicted"/>
<comment type="caution">
    <text evidence="2">The sequence shown here is derived from an EMBL/GenBank/DDBJ whole genome shotgun (WGS) entry which is preliminary data.</text>
</comment>
<keyword evidence="3" id="KW-1185">Reference proteome</keyword>
<dbReference type="EMBL" id="JAINUF010000004">
    <property type="protein sequence ID" value="KAJ8363703.1"/>
    <property type="molecule type" value="Genomic_DNA"/>
</dbReference>
<evidence type="ECO:0000256" key="1">
    <source>
        <dbReference type="SAM" id="MobiDB-lite"/>
    </source>
</evidence>
<evidence type="ECO:0000313" key="2">
    <source>
        <dbReference type="EMBL" id="KAJ8363703.1"/>
    </source>
</evidence>
<gene>
    <name evidence="2" type="ORF">SKAU_G00125340</name>
</gene>
<dbReference type="AlphaFoldDB" id="A0A9Q1FPI6"/>
<feature type="region of interest" description="Disordered" evidence="1">
    <location>
        <begin position="95"/>
        <end position="120"/>
    </location>
</feature>